<dbReference type="SMART" id="SM00342">
    <property type="entry name" value="HTH_ARAC"/>
    <property type="match status" value="1"/>
</dbReference>
<keyword evidence="3" id="KW-0010">Activator</keyword>
<evidence type="ECO:0000313" key="7">
    <source>
        <dbReference type="Proteomes" id="UP000007564"/>
    </source>
</evidence>
<dbReference type="Gene3D" id="1.10.10.60">
    <property type="entry name" value="Homeodomain-like"/>
    <property type="match status" value="1"/>
</dbReference>
<dbReference type="KEGG" id="bbh:BN112_0165"/>
<reference evidence="6 7" key="1">
    <citation type="journal article" date="2012" name="BMC Genomics">
        <title>Comparative genomics of the classical Bordetella subspecies: the evolution and exchange of virulence-associated diversity amongst closely related pathogens.</title>
        <authorList>
            <person name="Park J."/>
            <person name="Zhang Y."/>
            <person name="Buboltz A.M."/>
            <person name="Zhang X."/>
            <person name="Schuster S.C."/>
            <person name="Ahuja U."/>
            <person name="Liu M."/>
            <person name="Miller J.F."/>
            <person name="Sebaihia M."/>
            <person name="Bentley S.D."/>
            <person name="Parkhill J."/>
            <person name="Harvill E.T."/>
        </authorList>
    </citation>
    <scope>NUCLEOTIDE SEQUENCE [LARGE SCALE GENOMIC DNA]</scope>
    <source>
        <strain evidence="6 7">253</strain>
    </source>
</reference>
<evidence type="ECO:0000259" key="5">
    <source>
        <dbReference type="PROSITE" id="PS01124"/>
    </source>
</evidence>
<dbReference type="SUPFAM" id="SSF51215">
    <property type="entry name" value="Regulatory protein AraC"/>
    <property type="match status" value="1"/>
</dbReference>
<evidence type="ECO:0000256" key="2">
    <source>
        <dbReference type="ARBA" id="ARBA00023125"/>
    </source>
</evidence>
<keyword evidence="2" id="KW-0238">DNA-binding</keyword>
<proteinExistence type="predicted"/>
<dbReference type="InterPro" id="IPR003313">
    <property type="entry name" value="AraC-bd"/>
</dbReference>
<dbReference type="InterPro" id="IPR018060">
    <property type="entry name" value="HTH_AraC"/>
</dbReference>
<dbReference type="PANTHER" id="PTHR46796:SF2">
    <property type="entry name" value="TRANSCRIPTIONAL REGULATORY PROTEIN"/>
    <property type="match status" value="1"/>
</dbReference>
<feature type="domain" description="HTH araC/xylS-type" evidence="5">
    <location>
        <begin position="193"/>
        <end position="290"/>
    </location>
</feature>
<protein>
    <submittedName>
        <fullName evidence="6">Probable AraC-family transcriptional regulator</fullName>
    </submittedName>
</protein>
<dbReference type="PROSITE" id="PS00041">
    <property type="entry name" value="HTH_ARAC_FAMILY_1"/>
    <property type="match status" value="1"/>
</dbReference>
<evidence type="ECO:0000256" key="4">
    <source>
        <dbReference type="ARBA" id="ARBA00023163"/>
    </source>
</evidence>
<dbReference type="GO" id="GO:0043565">
    <property type="term" value="F:sequence-specific DNA binding"/>
    <property type="evidence" value="ECO:0007669"/>
    <property type="project" value="InterPro"/>
</dbReference>
<dbReference type="RefSeq" id="WP_015063667.1">
    <property type="nucleotide sequence ID" value="NC_019382.1"/>
</dbReference>
<dbReference type="Pfam" id="PF02311">
    <property type="entry name" value="AraC_binding"/>
    <property type="match status" value="1"/>
</dbReference>
<accession>A0A0C6P172</accession>
<dbReference type="InterPro" id="IPR050204">
    <property type="entry name" value="AraC_XylS_family_regulators"/>
</dbReference>
<dbReference type="OrthoDB" id="3631840at2"/>
<dbReference type="HOGENOM" id="CLU_000445_88_16_4"/>
<gene>
    <name evidence="6" type="ORF">BN112_0165</name>
</gene>
<evidence type="ECO:0000313" key="6">
    <source>
        <dbReference type="EMBL" id="CCJ52083.1"/>
    </source>
</evidence>
<dbReference type="GO" id="GO:0003700">
    <property type="term" value="F:DNA-binding transcription factor activity"/>
    <property type="evidence" value="ECO:0007669"/>
    <property type="project" value="InterPro"/>
</dbReference>
<dbReference type="InterPro" id="IPR018062">
    <property type="entry name" value="HTH_AraC-typ_CS"/>
</dbReference>
<organism evidence="6 7">
    <name type="scientific">Bordetella bronchiseptica 253</name>
    <dbReference type="NCBI Taxonomy" id="568707"/>
    <lineage>
        <taxon>Bacteria</taxon>
        <taxon>Pseudomonadati</taxon>
        <taxon>Pseudomonadota</taxon>
        <taxon>Betaproteobacteria</taxon>
        <taxon>Burkholderiales</taxon>
        <taxon>Alcaligenaceae</taxon>
        <taxon>Bordetella</taxon>
    </lineage>
</organism>
<dbReference type="Pfam" id="PF12833">
    <property type="entry name" value="HTH_18"/>
    <property type="match status" value="1"/>
</dbReference>
<keyword evidence="1" id="KW-0805">Transcription regulation</keyword>
<dbReference type="Proteomes" id="UP000007564">
    <property type="component" value="Chromosome"/>
</dbReference>
<name>A0A0C6P172_BORBO</name>
<sequence>MDKTANPIPPGVSQEPGVLCDGQSAIHAWRCGGVVLEAHTGMPTALPRHAHDTYQIGITTRDPGQYLCEGRTWNAPPGSVILFHPGDVHSVVTVGVRNRRDTSLLMFVDPRQMQDIATSLRGVDCGLPVFDDLVIRDAAFIRRFADTHARTRAHANPLEQESRLLALLQCLVGGFSAGPIAPRPVARNRRKALLVRDYIDAHYRDTLSMAQLADVAHTSPYHLNRLFAREIGIPPHAYQTQLRVERAKRLLLRGTSITDAALSTGFFDQSHFTRYFKRIVGVPPRRYTSPAAWHPPRGQAG</sequence>
<dbReference type="EMBL" id="HE965806">
    <property type="protein sequence ID" value="CCJ52083.1"/>
    <property type="molecule type" value="Genomic_DNA"/>
</dbReference>
<evidence type="ECO:0000256" key="3">
    <source>
        <dbReference type="ARBA" id="ARBA00023159"/>
    </source>
</evidence>
<keyword evidence="4" id="KW-0804">Transcription</keyword>
<evidence type="ECO:0000256" key="1">
    <source>
        <dbReference type="ARBA" id="ARBA00023015"/>
    </source>
</evidence>
<dbReference type="PROSITE" id="PS01124">
    <property type="entry name" value="HTH_ARAC_FAMILY_2"/>
    <property type="match status" value="1"/>
</dbReference>
<dbReference type="InterPro" id="IPR037923">
    <property type="entry name" value="HTH-like"/>
</dbReference>
<dbReference type="AlphaFoldDB" id="A0A0C6P172"/>
<dbReference type="SUPFAM" id="SSF46689">
    <property type="entry name" value="Homeodomain-like"/>
    <property type="match status" value="2"/>
</dbReference>
<dbReference type="PRINTS" id="PR00032">
    <property type="entry name" value="HTHARAC"/>
</dbReference>
<dbReference type="PANTHER" id="PTHR46796">
    <property type="entry name" value="HTH-TYPE TRANSCRIPTIONAL ACTIVATOR RHAS-RELATED"/>
    <property type="match status" value="1"/>
</dbReference>
<dbReference type="InterPro" id="IPR009057">
    <property type="entry name" value="Homeodomain-like_sf"/>
</dbReference>
<dbReference type="InterPro" id="IPR020449">
    <property type="entry name" value="Tscrpt_reg_AraC-type_HTH"/>
</dbReference>